<sequence>VAKPMWYEYQRLLAEEQPFTFLFQPERLVGVNTRIQDVVMDIRGEWVNVKD</sequence>
<gene>
    <name evidence="1" type="ORF">METZ01_LOCUS30564</name>
</gene>
<dbReference type="SUPFAM" id="SSF53850">
    <property type="entry name" value="Periplasmic binding protein-like II"/>
    <property type="match status" value="1"/>
</dbReference>
<evidence type="ECO:0000313" key="1">
    <source>
        <dbReference type="EMBL" id="SUZ77710.1"/>
    </source>
</evidence>
<proteinExistence type="predicted"/>
<accession>A0A381QFF4</accession>
<protein>
    <submittedName>
        <fullName evidence="1">Uncharacterized protein</fullName>
    </submittedName>
</protein>
<feature type="non-terminal residue" evidence="1">
    <location>
        <position position="1"/>
    </location>
</feature>
<name>A0A381QFF4_9ZZZZ</name>
<dbReference type="AlphaFoldDB" id="A0A381QFF4"/>
<dbReference type="EMBL" id="UINC01001327">
    <property type="protein sequence ID" value="SUZ77710.1"/>
    <property type="molecule type" value="Genomic_DNA"/>
</dbReference>
<reference evidence="1" key="1">
    <citation type="submission" date="2018-05" db="EMBL/GenBank/DDBJ databases">
        <authorList>
            <person name="Lanie J.A."/>
            <person name="Ng W.-L."/>
            <person name="Kazmierczak K.M."/>
            <person name="Andrzejewski T.M."/>
            <person name="Davidsen T.M."/>
            <person name="Wayne K.J."/>
            <person name="Tettelin H."/>
            <person name="Glass J.I."/>
            <person name="Rusch D."/>
            <person name="Podicherti R."/>
            <person name="Tsui H.-C.T."/>
            <person name="Winkler M.E."/>
        </authorList>
    </citation>
    <scope>NUCLEOTIDE SEQUENCE</scope>
</reference>
<organism evidence="1">
    <name type="scientific">marine metagenome</name>
    <dbReference type="NCBI Taxonomy" id="408172"/>
    <lineage>
        <taxon>unclassified sequences</taxon>
        <taxon>metagenomes</taxon>
        <taxon>ecological metagenomes</taxon>
    </lineage>
</organism>